<dbReference type="EMBL" id="MPJZ01000063">
    <property type="protein sequence ID" value="OLU44588.1"/>
    <property type="molecule type" value="Genomic_DNA"/>
</dbReference>
<sequence>MRVLVFGITDNPGGVEAVIMNYYRHVDNKRIQFDFLCNTKIVAYEDEIRELGGNIYRIPMRSKNMTAYKTQLRHFFDSHIGVYDAIWVNVCSLANIDYLKEARRIGIPTRIIHSHNSRNMDSWVRGILHRLNKQRIKKYATQFWACSQEAGKWFFPNSILKGKDYHIIHNAIDIRKYEFNLKIRDRVREQQNWSKKFVIGNIGRLHFQKNQSFLLEAFSKVIKVHPQSILVLVGDGEDKNELQKKASTLGISDSVFFLGLRSDIPALLQGFDVFVFPSVFEGLPLAVIEAEAASLPVIASQGAIPPEVNMSDNFSFLPLESGSDVWAKKILEFINSARIKQDLSGIIESGFDIESEINKLSTLLEMKNE</sequence>
<evidence type="ECO:0000313" key="2">
    <source>
        <dbReference type="EMBL" id="OLU44588.1"/>
    </source>
</evidence>
<protein>
    <submittedName>
        <fullName evidence="2">Glycosyl transferase family 4</fullName>
    </submittedName>
</protein>
<gene>
    <name evidence="2" type="ORF">BO223_07865</name>
</gene>
<reference evidence="2 3" key="1">
    <citation type="submission" date="2016-11" db="EMBL/GenBank/DDBJ databases">
        <title>Description of two novel members of the family Erysipelotrichaceae: Ileibacterium lipovorans gen. nov., sp. nov. and Dubosiella newyorkensis, gen. nov., sp. nov.</title>
        <authorList>
            <person name="Cox L.M."/>
            <person name="Sohn J."/>
            <person name="Tyrrell K.L."/>
            <person name="Citron D.M."/>
            <person name="Lawson P.A."/>
            <person name="Patel N.B."/>
            <person name="Iizumi T."/>
            <person name="Perez-Perez G.I."/>
            <person name="Goldstein E.J."/>
            <person name="Blaser M.J."/>
        </authorList>
    </citation>
    <scope>NUCLEOTIDE SEQUENCE [LARGE SCALE GENOMIC DNA]</scope>
    <source>
        <strain evidence="2 3">NYU-BL-K8</strain>
    </source>
</reference>
<dbReference type="Gene3D" id="3.40.50.2000">
    <property type="entry name" value="Glycogen Phosphorylase B"/>
    <property type="match status" value="2"/>
</dbReference>
<dbReference type="GO" id="GO:0016757">
    <property type="term" value="F:glycosyltransferase activity"/>
    <property type="evidence" value="ECO:0007669"/>
    <property type="project" value="InterPro"/>
</dbReference>
<dbReference type="PANTHER" id="PTHR12526">
    <property type="entry name" value="GLYCOSYLTRANSFERASE"/>
    <property type="match status" value="1"/>
</dbReference>
<dbReference type="InterPro" id="IPR001296">
    <property type="entry name" value="Glyco_trans_1"/>
</dbReference>
<dbReference type="Pfam" id="PF00534">
    <property type="entry name" value="Glycos_transf_1"/>
    <property type="match status" value="1"/>
</dbReference>
<feature type="domain" description="Glycosyl transferase family 1" evidence="1">
    <location>
        <begin position="185"/>
        <end position="337"/>
    </location>
</feature>
<accession>A0A1Q9YJH0</accession>
<keyword evidence="2" id="KW-0808">Transferase</keyword>
<dbReference type="RefSeq" id="WP_075885613.1">
    <property type="nucleotide sequence ID" value="NZ_MPJZ01000063.1"/>
</dbReference>
<proteinExistence type="predicted"/>
<organism evidence="2 3">
    <name type="scientific">Faecalibaculum rodentium</name>
    <dbReference type="NCBI Taxonomy" id="1702221"/>
    <lineage>
        <taxon>Bacteria</taxon>
        <taxon>Bacillati</taxon>
        <taxon>Bacillota</taxon>
        <taxon>Erysipelotrichia</taxon>
        <taxon>Erysipelotrichales</taxon>
        <taxon>Erysipelotrichaceae</taxon>
        <taxon>Faecalibaculum</taxon>
    </lineage>
</organism>
<name>A0A1Q9YJH0_9FIRM</name>
<dbReference type="Proteomes" id="UP000186758">
    <property type="component" value="Unassembled WGS sequence"/>
</dbReference>
<evidence type="ECO:0000313" key="3">
    <source>
        <dbReference type="Proteomes" id="UP000186758"/>
    </source>
</evidence>
<comment type="caution">
    <text evidence="2">The sequence shown here is derived from an EMBL/GenBank/DDBJ whole genome shotgun (WGS) entry which is preliminary data.</text>
</comment>
<dbReference type="SUPFAM" id="SSF53756">
    <property type="entry name" value="UDP-Glycosyltransferase/glycogen phosphorylase"/>
    <property type="match status" value="1"/>
</dbReference>
<evidence type="ECO:0000259" key="1">
    <source>
        <dbReference type="Pfam" id="PF00534"/>
    </source>
</evidence>
<dbReference type="AlphaFoldDB" id="A0A1Q9YJH0"/>
<dbReference type="CDD" id="cd03812">
    <property type="entry name" value="GT4_CapH-like"/>
    <property type="match status" value="1"/>
</dbReference>